<evidence type="ECO:0000313" key="3">
    <source>
        <dbReference type="Proteomes" id="UP000434044"/>
    </source>
</evidence>
<evidence type="ECO:0000259" key="1">
    <source>
        <dbReference type="SMART" id="SM00966"/>
    </source>
</evidence>
<gene>
    <name evidence="2" type="ORF">GJ668_01010</name>
</gene>
<comment type="caution">
    <text evidence="2">The sequence shown here is derived from an EMBL/GenBank/DDBJ whole genome shotgun (WGS) entry which is preliminary data.</text>
</comment>
<dbReference type="Pfam" id="PF04014">
    <property type="entry name" value="MazE_antitoxin"/>
    <property type="match status" value="1"/>
</dbReference>
<dbReference type="InterPro" id="IPR007159">
    <property type="entry name" value="SpoVT-AbrB_dom"/>
</dbReference>
<proteinExistence type="predicted"/>
<dbReference type="RefSeq" id="WP_155448238.1">
    <property type="nucleotide sequence ID" value="NZ_WNKT01000001.1"/>
</dbReference>
<name>A0A6N8EA08_9GAMM</name>
<dbReference type="AlphaFoldDB" id="A0A6N8EA08"/>
<accession>A0A6N8EA08</accession>
<sequence length="76" mass="8471">MGHIVKITTKGQTTIPQDVRAALHVSPGDYVSWEMAEDGSARVRRVQPLDIDYLRAIEGTLSEWAGENDEAAYRDL</sequence>
<protein>
    <submittedName>
        <fullName evidence="2">AbrB family transcriptional regulator</fullName>
    </submittedName>
</protein>
<keyword evidence="3" id="KW-1185">Reference proteome</keyword>
<dbReference type="NCBIfam" id="TIGR01439">
    <property type="entry name" value="lp_hng_hel_AbrB"/>
    <property type="match status" value="1"/>
</dbReference>
<dbReference type="OrthoDB" id="9809003at2"/>
<organism evidence="2 3">
    <name type="scientific">Allochromatium palmeri</name>
    <dbReference type="NCBI Taxonomy" id="231048"/>
    <lineage>
        <taxon>Bacteria</taxon>
        <taxon>Pseudomonadati</taxon>
        <taxon>Pseudomonadota</taxon>
        <taxon>Gammaproteobacteria</taxon>
        <taxon>Chromatiales</taxon>
        <taxon>Chromatiaceae</taxon>
        <taxon>Allochromatium</taxon>
    </lineage>
</organism>
<feature type="domain" description="SpoVT-AbrB" evidence="1">
    <location>
        <begin position="5"/>
        <end position="51"/>
    </location>
</feature>
<dbReference type="SUPFAM" id="SSF89447">
    <property type="entry name" value="AbrB/MazE/MraZ-like"/>
    <property type="match status" value="1"/>
</dbReference>
<reference evidence="2 3" key="1">
    <citation type="submission" date="2019-11" db="EMBL/GenBank/DDBJ databases">
        <title>Whole-genome sequence of the anaerobic purple sulfur bacterium Allochromatium palmeri DSM 15591.</title>
        <authorList>
            <person name="Kyndt J.A."/>
            <person name="Meyer T.E."/>
        </authorList>
    </citation>
    <scope>NUCLEOTIDE SEQUENCE [LARGE SCALE GENOMIC DNA]</scope>
    <source>
        <strain evidence="2 3">DSM 15591</strain>
    </source>
</reference>
<dbReference type="EMBL" id="WNKT01000001">
    <property type="protein sequence ID" value="MTW19669.1"/>
    <property type="molecule type" value="Genomic_DNA"/>
</dbReference>
<dbReference type="Proteomes" id="UP000434044">
    <property type="component" value="Unassembled WGS sequence"/>
</dbReference>
<dbReference type="SMART" id="SM00966">
    <property type="entry name" value="SpoVT_AbrB"/>
    <property type="match status" value="1"/>
</dbReference>
<dbReference type="GO" id="GO:0003677">
    <property type="term" value="F:DNA binding"/>
    <property type="evidence" value="ECO:0007669"/>
    <property type="project" value="InterPro"/>
</dbReference>
<evidence type="ECO:0000313" key="2">
    <source>
        <dbReference type="EMBL" id="MTW19669.1"/>
    </source>
</evidence>
<dbReference type="InterPro" id="IPR037914">
    <property type="entry name" value="SpoVT-AbrB_sf"/>
</dbReference>
<dbReference type="Gene3D" id="2.10.260.10">
    <property type="match status" value="1"/>
</dbReference>